<reference evidence="1" key="1">
    <citation type="journal article" date="2019" name="Sci. Rep.">
        <title>Draft genome of Tanacetum cinerariifolium, the natural source of mosquito coil.</title>
        <authorList>
            <person name="Yamashiro T."/>
            <person name="Shiraishi A."/>
            <person name="Satake H."/>
            <person name="Nakayama K."/>
        </authorList>
    </citation>
    <scope>NUCLEOTIDE SEQUENCE</scope>
</reference>
<proteinExistence type="predicted"/>
<protein>
    <submittedName>
        <fullName evidence="1">Uncharacterized protein</fullName>
    </submittedName>
</protein>
<sequence length="171" mass="19626">MPVTRQGTNDAMTQESIQTMIDRAIQRNYNHTQDDASQSLGGGLRRLVQPARHRTAMIHRRDDIPKEDMPPRRRFVFTAPSPGCDVAESSATAARAPREDVGYVRALQASERRMMTSIEEVNLKISYQAQVHRQESNYFYTQLHDAQTDHIDIRLKIDVVRGQRTAYETEL</sequence>
<name>A0A6L2M5T1_TANCI</name>
<evidence type="ECO:0000313" key="1">
    <source>
        <dbReference type="EMBL" id="GEU67954.1"/>
    </source>
</evidence>
<organism evidence="1">
    <name type="scientific">Tanacetum cinerariifolium</name>
    <name type="common">Dalmatian daisy</name>
    <name type="synonym">Chrysanthemum cinerariifolium</name>
    <dbReference type="NCBI Taxonomy" id="118510"/>
    <lineage>
        <taxon>Eukaryota</taxon>
        <taxon>Viridiplantae</taxon>
        <taxon>Streptophyta</taxon>
        <taxon>Embryophyta</taxon>
        <taxon>Tracheophyta</taxon>
        <taxon>Spermatophyta</taxon>
        <taxon>Magnoliopsida</taxon>
        <taxon>eudicotyledons</taxon>
        <taxon>Gunneridae</taxon>
        <taxon>Pentapetalae</taxon>
        <taxon>asterids</taxon>
        <taxon>campanulids</taxon>
        <taxon>Asterales</taxon>
        <taxon>Asteraceae</taxon>
        <taxon>Asteroideae</taxon>
        <taxon>Anthemideae</taxon>
        <taxon>Anthemidinae</taxon>
        <taxon>Tanacetum</taxon>
    </lineage>
</organism>
<dbReference type="AlphaFoldDB" id="A0A6L2M5T1"/>
<gene>
    <name evidence="1" type="ORF">Tci_039932</name>
</gene>
<comment type="caution">
    <text evidence="1">The sequence shown here is derived from an EMBL/GenBank/DDBJ whole genome shotgun (WGS) entry which is preliminary data.</text>
</comment>
<accession>A0A6L2M5T1</accession>
<dbReference type="EMBL" id="BKCJ010005661">
    <property type="protein sequence ID" value="GEU67954.1"/>
    <property type="molecule type" value="Genomic_DNA"/>
</dbReference>